<keyword evidence="3" id="KW-0732">Signal</keyword>
<feature type="chain" id="PRO_5001582460" evidence="3">
    <location>
        <begin position="25"/>
        <end position="237"/>
    </location>
</feature>
<evidence type="ECO:0000256" key="3">
    <source>
        <dbReference type="SAM" id="SignalP"/>
    </source>
</evidence>
<dbReference type="Pfam" id="PF00167">
    <property type="entry name" value="FGF"/>
    <property type="match status" value="1"/>
</dbReference>
<dbReference type="EMBL" id="KJ579136">
    <property type="protein sequence ID" value="AIA98702.1"/>
    <property type="molecule type" value="mRNA"/>
</dbReference>
<evidence type="ECO:0000313" key="4">
    <source>
        <dbReference type="EMBL" id="AIA98702.1"/>
    </source>
</evidence>
<gene>
    <name evidence="4" type="primary">FGF18</name>
</gene>
<protein>
    <submittedName>
        <fullName evidence="4">Fibroblast growth factor18</fullName>
    </submittedName>
</protein>
<accession>A0A060CZU2</accession>
<proteinExistence type="evidence at transcript level"/>
<dbReference type="AlphaFoldDB" id="A0A060CZU2"/>
<name>A0A060CZU2_PINIB</name>
<dbReference type="Gene3D" id="2.80.10.50">
    <property type="match status" value="1"/>
</dbReference>
<dbReference type="GO" id="GO:0008083">
    <property type="term" value="F:growth factor activity"/>
    <property type="evidence" value="ECO:0007669"/>
    <property type="project" value="InterPro"/>
</dbReference>
<dbReference type="SUPFAM" id="SSF50353">
    <property type="entry name" value="Cytokine"/>
    <property type="match status" value="1"/>
</dbReference>
<dbReference type="InterPro" id="IPR008996">
    <property type="entry name" value="IL1/FGF"/>
</dbReference>
<comment type="similarity">
    <text evidence="1">Belongs to the heparin-binding growth factors family.</text>
</comment>
<feature type="region of interest" description="Disordered" evidence="2">
    <location>
        <begin position="214"/>
        <end position="237"/>
    </location>
</feature>
<sequence length="237" mass="28088">MSQVSRKKRLSTLLLIVLVNSVDAKDFTPKFFDNSSLKYPTGESLTRRYMLWNRCSQRFVRIKSPRKIDARGRNKSRFAEVAITSVGPDVVTIQGVKSTLYLCFNKKGRLRGKASPRKHRCHFSQNLTADGYVNFHLKSATDPKLFIGFRNNGKSLPGYKKITNTRMERCFDLSLRELNPKKVEGPFDFNTLPLSYDPEEQETFSTKRRMRKIRHYRKRRRHRNRRKRRRQQRTIDR</sequence>
<evidence type="ECO:0000256" key="2">
    <source>
        <dbReference type="SAM" id="MobiDB-lite"/>
    </source>
</evidence>
<reference evidence="4" key="1">
    <citation type="submission" date="2014-03" db="EMBL/GenBank/DDBJ databases">
        <title>Cloning and expression analysis of growth related genes from Pinctada martensii.</title>
        <authorList>
            <person name="Chen W."/>
            <person name="Jiao Y."/>
            <person name="Deng Y."/>
            <person name="Wang Q."/>
            <person name="Du X."/>
            <person name="Zhen Z."/>
        </authorList>
    </citation>
    <scope>NUCLEOTIDE SEQUENCE</scope>
</reference>
<dbReference type="CDD" id="cd23307">
    <property type="entry name" value="beta-trefoil_FGF8-like"/>
    <property type="match status" value="1"/>
</dbReference>
<organism evidence="4">
    <name type="scientific">Pinctada imbricata</name>
    <name type="common">Atlantic pearl-oyster</name>
    <name type="synonym">Pinctada martensii</name>
    <dbReference type="NCBI Taxonomy" id="66713"/>
    <lineage>
        <taxon>Eukaryota</taxon>
        <taxon>Metazoa</taxon>
        <taxon>Spiralia</taxon>
        <taxon>Lophotrochozoa</taxon>
        <taxon>Mollusca</taxon>
        <taxon>Bivalvia</taxon>
        <taxon>Autobranchia</taxon>
        <taxon>Pteriomorphia</taxon>
        <taxon>Pterioida</taxon>
        <taxon>Pterioidea</taxon>
        <taxon>Pteriidae</taxon>
        <taxon>Pinctada</taxon>
    </lineage>
</organism>
<evidence type="ECO:0000256" key="1">
    <source>
        <dbReference type="ARBA" id="ARBA00007936"/>
    </source>
</evidence>
<dbReference type="InterPro" id="IPR002209">
    <property type="entry name" value="Fibroblast_GF_fam"/>
</dbReference>
<dbReference type="PANTHER" id="PTHR11486">
    <property type="entry name" value="FIBROBLAST GROWTH FACTOR"/>
    <property type="match status" value="1"/>
</dbReference>
<dbReference type="SMART" id="SM00442">
    <property type="entry name" value="FGF"/>
    <property type="match status" value="1"/>
</dbReference>
<feature type="signal peptide" evidence="3">
    <location>
        <begin position="1"/>
        <end position="24"/>
    </location>
</feature>